<evidence type="ECO:0000256" key="7">
    <source>
        <dbReference type="SAM" id="Phobius"/>
    </source>
</evidence>
<dbReference type="RefSeq" id="WP_146227964.1">
    <property type="nucleotide sequence ID" value="NZ_QJTK01000030.1"/>
</dbReference>
<comment type="caution">
    <text evidence="9">The sequence shown here is derived from an EMBL/GenBank/DDBJ whole genome shotgun (WGS) entry which is preliminary data.</text>
</comment>
<dbReference type="Proteomes" id="UP000247727">
    <property type="component" value="Unassembled WGS sequence"/>
</dbReference>
<dbReference type="PANTHER" id="PTHR43163">
    <property type="entry name" value="DIPEPTIDE TRANSPORT SYSTEM PERMEASE PROTEIN DPPB-RELATED"/>
    <property type="match status" value="1"/>
</dbReference>
<dbReference type="GO" id="GO:0055085">
    <property type="term" value="P:transmembrane transport"/>
    <property type="evidence" value="ECO:0007669"/>
    <property type="project" value="InterPro"/>
</dbReference>
<feature type="transmembrane region" description="Helical" evidence="7">
    <location>
        <begin position="36"/>
        <end position="59"/>
    </location>
</feature>
<feature type="non-terminal residue" evidence="9">
    <location>
        <position position="1"/>
    </location>
</feature>
<dbReference type="EMBL" id="QJTK01000030">
    <property type="protein sequence ID" value="PYF06296.1"/>
    <property type="molecule type" value="Genomic_DNA"/>
</dbReference>
<comment type="subcellular location">
    <subcellularLocation>
        <location evidence="1">Cell membrane</location>
        <topology evidence="1">Multi-pass membrane protein</topology>
    </subcellularLocation>
</comment>
<sequence>GAGELVGGSVLAETIFAWPGLGQATVRAATGADAPLLLGIALATLLIVFCGNLLADIAARLADPRLREMP</sequence>
<evidence type="ECO:0000256" key="5">
    <source>
        <dbReference type="ARBA" id="ARBA00022989"/>
    </source>
</evidence>
<protein>
    <submittedName>
        <fullName evidence="9">Binding-protein-dependent transport system inner membrane component</fullName>
    </submittedName>
</protein>
<evidence type="ECO:0000256" key="3">
    <source>
        <dbReference type="ARBA" id="ARBA00022475"/>
    </source>
</evidence>
<dbReference type="OrthoDB" id="7834831at2"/>
<gene>
    <name evidence="9" type="ORF">C8J30_13010</name>
</gene>
<reference evidence="9 10" key="1">
    <citation type="submission" date="2018-06" db="EMBL/GenBank/DDBJ databases">
        <title>Genomic Encyclopedia of Type Strains, Phase III (KMG-III): the genomes of soil and plant-associated and newly described type strains.</title>
        <authorList>
            <person name="Whitman W."/>
        </authorList>
    </citation>
    <scope>NUCLEOTIDE SEQUENCE [LARGE SCALE GENOMIC DNA]</scope>
    <source>
        <strain evidence="9 10">JA737</strain>
    </source>
</reference>
<evidence type="ECO:0000313" key="10">
    <source>
        <dbReference type="Proteomes" id="UP000247727"/>
    </source>
</evidence>
<dbReference type="AlphaFoldDB" id="A0A318TNF8"/>
<feature type="domain" description="ABC transmembrane type-1" evidence="8">
    <location>
        <begin position="3"/>
        <end position="67"/>
    </location>
</feature>
<keyword evidence="2" id="KW-0813">Transport</keyword>
<keyword evidence="6 7" id="KW-0472">Membrane</keyword>
<evidence type="ECO:0000259" key="8">
    <source>
        <dbReference type="Pfam" id="PF00528"/>
    </source>
</evidence>
<dbReference type="InterPro" id="IPR000515">
    <property type="entry name" value="MetI-like"/>
</dbReference>
<dbReference type="Pfam" id="PF00528">
    <property type="entry name" value="BPD_transp_1"/>
    <property type="match status" value="1"/>
</dbReference>
<evidence type="ECO:0000256" key="1">
    <source>
        <dbReference type="ARBA" id="ARBA00004651"/>
    </source>
</evidence>
<keyword evidence="4 7" id="KW-0812">Transmembrane</keyword>
<keyword evidence="3" id="KW-1003">Cell membrane</keyword>
<accession>A0A318TNF8</accession>
<evidence type="ECO:0000256" key="6">
    <source>
        <dbReference type="ARBA" id="ARBA00023136"/>
    </source>
</evidence>
<organism evidence="9 10">
    <name type="scientific">Rhodobacter viridis</name>
    <dbReference type="NCBI Taxonomy" id="1054202"/>
    <lineage>
        <taxon>Bacteria</taxon>
        <taxon>Pseudomonadati</taxon>
        <taxon>Pseudomonadota</taxon>
        <taxon>Alphaproteobacteria</taxon>
        <taxon>Rhodobacterales</taxon>
        <taxon>Rhodobacter group</taxon>
        <taxon>Rhodobacter</taxon>
    </lineage>
</organism>
<dbReference type="PANTHER" id="PTHR43163:SF9">
    <property type="entry name" value="ABC TRANSPORTER PERMEASE PROTEIN"/>
    <property type="match status" value="1"/>
</dbReference>
<dbReference type="GO" id="GO:0005886">
    <property type="term" value="C:plasma membrane"/>
    <property type="evidence" value="ECO:0007669"/>
    <property type="project" value="UniProtKB-SubCell"/>
</dbReference>
<keyword evidence="5 7" id="KW-1133">Transmembrane helix</keyword>
<name>A0A318TNF8_9RHOB</name>
<proteinExistence type="predicted"/>
<evidence type="ECO:0000256" key="2">
    <source>
        <dbReference type="ARBA" id="ARBA00022448"/>
    </source>
</evidence>
<keyword evidence="10" id="KW-1185">Reference proteome</keyword>
<evidence type="ECO:0000313" key="9">
    <source>
        <dbReference type="EMBL" id="PYF06296.1"/>
    </source>
</evidence>
<evidence type="ECO:0000256" key="4">
    <source>
        <dbReference type="ARBA" id="ARBA00022692"/>
    </source>
</evidence>